<evidence type="ECO:0000313" key="1">
    <source>
        <dbReference type="EMBL" id="KKM64711.1"/>
    </source>
</evidence>
<dbReference type="AlphaFoldDB" id="A0A0F9JQL2"/>
<organism evidence="1">
    <name type="scientific">marine sediment metagenome</name>
    <dbReference type="NCBI Taxonomy" id="412755"/>
    <lineage>
        <taxon>unclassified sequences</taxon>
        <taxon>metagenomes</taxon>
        <taxon>ecological metagenomes</taxon>
    </lineage>
</organism>
<dbReference type="EMBL" id="LAZR01010849">
    <property type="protein sequence ID" value="KKM64711.1"/>
    <property type="molecule type" value="Genomic_DNA"/>
</dbReference>
<accession>A0A0F9JQL2</accession>
<sequence>MIAQRWRFAVPVPPRSPSRLLAVRAPSLADSRSRASPISIVKRQGSPSGPAICWLSVQAGHPPILRAAMGDSSL</sequence>
<reference evidence="1" key="1">
    <citation type="journal article" date="2015" name="Nature">
        <title>Complex archaea that bridge the gap between prokaryotes and eukaryotes.</title>
        <authorList>
            <person name="Spang A."/>
            <person name="Saw J.H."/>
            <person name="Jorgensen S.L."/>
            <person name="Zaremba-Niedzwiedzka K."/>
            <person name="Martijn J."/>
            <person name="Lind A.E."/>
            <person name="van Eijk R."/>
            <person name="Schleper C."/>
            <person name="Guy L."/>
            <person name="Ettema T.J."/>
        </authorList>
    </citation>
    <scope>NUCLEOTIDE SEQUENCE</scope>
</reference>
<protein>
    <submittedName>
        <fullName evidence="1">Uncharacterized protein</fullName>
    </submittedName>
</protein>
<gene>
    <name evidence="1" type="ORF">LCGC14_1498630</name>
</gene>
<comment type="caution">
    <text evidence="1">The sequence shown here is derived from an EMBL/GenBank/DDBJ whole genome shotgun (WGS) entry which is preliminary data.</text>
</comment>
<proteinExistence type="predicted"/>
<name>A0A0F9JQL2_9ZZZZ</name>